<dbReference type="AlphaFoldDB" id="A0A6H0UFT2"/>
<dbReference type="Proteomes" id="UP000501945">
    <property type="component" value="Chromosome"/>
</dbReference>
<sequence length="58" mass="6791">MEKKNNRELSKIELNVWAYLNEIDDSLNQEEINLKRVFYLIDMARAILTGNAKSDFGD</sequence>
<dbReference type="RefSeq" id="WP_167839086.1">
    <property type="nucleotide sequence ID" value="NZ_CP047616.1"/>
</dbReference>
<name>A0A6H0UFT2_9LACT</name>
<evidence type="ECO:0000313" key="2">
    <source>
        <dbReference type="Proteomes" id="UP000501945"/>
    </source>
</evidence>
<organism evidence="1 2">
    <name type="scientific">Pseudolactococcus raffinolactis</name>
    <dbReference type="NCBI Taxonomy" id="1366"/>
    <lineage>
        <taxon>Bacteria</taxon>
        <taxon>Bacillati</taxon>
        <taxon>Bacillota</taxon>
        <taxon>Bacilli</taxon>
        <taxon>Lactobacillales</taxon>
        <taxon>Streptococcaceae</taxon>
        <taxon>Pseudolactococcus</taxon>
    </lineage>
</organism>
<dbReference type="EMBL" id="CP047616">
    <property type="protein sequence ID" value="QIW54652.1"/>
    <property type="molecule type" value="Genomic_DNA"/>
</dbReference>
<accession>A0A6H0UFT2</accession>
<reference evidence="1 2" key="1">
    <citation type="submission" date="2019-12" db="EMBL/GenBank/DDBJ databases">
        <title>Whole genome sequences of Lactococcus raffinolactis strains isolated from sewage.</title>
        <authorList>
            <person name="Ybazeta G."/>
            <person name="Ross M."/>
            <person name="Brabant-Kirwan D."/>
            <person name="Saleh M."/>
            <person name="Dillon J.A."/>
            <person name="Splinter K."/>
            <person name="Nokhbeh R."/>
        </authorList>
    </citation>
    <scope>NUCLEOTIDE SEQUENCE [LARGE SCALE GENOMIC DNA]</scope>
    <source>
        <strain evidence="1 2">Lr_19_5</strain>
    </source>
</reference>
<protein>
    <submittedName>
        <fullName evidence="1">Uncharacterized protein</fullName>
    </submittedName>
</protein>
<gene>
    <name evidence="1" type="ORF">GU336_11160</name>
</gene>
<evidence type="ECO:0000313" key="1">
    <source>
        <dbReference type="EMBL" id="QIW54652.1"/>
    </source>
</evidence>
<proteinExistence type="predicted"/>